<evidence type="ECO:0000256" key="1">
    <source>
        <dbReference type="SAM" id="MobiDB-lite"/>
    </source>
</evidence>
<evidence type="ECO:0000313" key="3">
    <source>
        <dbReference type="Proteomes" id="UP000501690"/>
    </source>
</evidence>
<name>A0A4D6NLY4_VIGUN</name>
<evidence type="ECO:0000313" key="2">
    <source>
        <dbReference type="EMBL" id="QCE14308.1"/>
    </source>
</evidence>
<proteinExistence type="predicted"/>
<sequence>MASCFAGDLGLVLSDLVSLRRGTTRLSEVARKLERFGVRYLAQARSLGEFALLGRALNNHNYTLSRLGEIPSPGRVAPSLKATTSPRLDEEPLNHVLSHRDLAQANVSRLSETESLKIPILLAWARYRTQKRSSFLATSLRRVVPRLSETKSLNTKPRSPGRATRPKPDVRFCNSRLDEVDSLERDLQSPLTVTHAFYPKPGYSMPKIVPQTSQSIPS</sequence>
<dbReference type="Proteomes" id="UP000501690">
    <property type="component" value="Linkage Group LG11"/>
</dbReference>
<feature type="region of interest" description="Disordered" evidence="1">
    <location>
        <begin position="148"/>
        <end position="170"/>
    </location>
</feature>
<protein>
    <submittedName>
        <fullName evidence="2">Uncharacterized protein</fullName>
    </submittedName>
</protein>
<accession>A0A4D6NLY4</accession>
<dbReference type="AlphaFoldDB" id="A0A4D6NLY4"/>
<reference evidence="2 3" key="1">
    <citation type="submission" date="2019-04" db="EMBL/GenBank/DDBJ databases">
        <title>An improved genome assembly and genetic linkage map for asparagus bean, Vigna unguiculata ssp. sesquipedialis.</title>
        <authorList>
            <person name="Xia Q."/>
            <person name="Zhang R."/>
            <person name="Dong Y."/>
        </authorList>
    </citation>
    <scope>NUCLEOTIDE SEQUENCE [LARGE SCALE GENOMIC DNA]</scope>
    <source>
        <tissue evidence="2">Leaf</tissue>
    </source>
</reference>
<organism evidence="2 3">
    <name type="scientific">Vigna unguiculata</name>
    <name type="common">Cowpea</name>
    <dbReference type="NCBI Taxonomy" id="3917"/>
    <lineage>
        <taxon>Eukaryota</taxon>
        <taxon>Viridiplantae</taxon>
        <taxon>Streptophyta</taxon>
        <taxon>Embryophyta</taxon>
        <taxon>Tracheophyta</taxon>
        <taxon>Spermatophyta</taxon>
        <taxon>Magnoliopsida</taxon>
        <taxon>eudicotyledons</taxon>
        <taxon>Gunneridae</taxon>
        <taxon>Pentapetalae</taxon>
        <taxon>rosids</taxon>
        <taxon>fabids</taxon>
        <taxon>Fabales</taxon>
        <taxon>Fabaceae</taxon>
        <taxon>Papilionoideae</taxon>
        <taxon>50 kb inversion clade</taxon>
        <taxon>NPAAA clade</taxon>
        <taxon>indigoferoid/millettioid clade</taxon>
        <taxon>Phaseoleae</taxon>
        <taxon>Vigna</taxon>
    </lineage>
</organism>
<keyword evidence="3" id="KW-1185">Reference proteome</keyword>
<gene>
    <name evidence="2" type="ORF">DEO72_LG11g1307</name>
</gene>
<dbReference type="EMBL" id="CP039355">
    <property type="protein sequence ID" value="QCE14308.1"/>
    <property type="molecule type" value="Genomic_DNA"/>
</dbReference>